<reference evidence="18" key="3">
    <citation type="submission" date="2011-05" db="EMBL/GenBank/DDBJ databases">
        <title>Complete sequence of Methylomonas methanica MC09.</title>
        <authorList>
            <consortium name="US DOE Joint Genome Institute"/>
            <person name="Lucas S."/>
            <person name="Han J."/>
            <person name="Lapidus A."/>
            <person name="Cheng J.-F."/>
            <person name="Goodwin L."/>
            <person name="Pitluck S."/>
            <person name="Peters L."/>
            <person name="Mikhailova N."/>
            <person name="Teshima H."/>
            <person name="Han C."/>
            <person name="Tapia R."/>
            <person name="Land M."/>
            <person name="Hauser L."/>
            <person name="Kyrpides N."/>
            <person name="Ivanova N."/>
            <person name="Pagani I."/>
            <person name="Stein L."/>
            <person name="Woyke T."/>
        </authorList>
    </citation>
    <scope>NUCLEOTIDE SEQUENCE [LARGE SCALE GENOMIC DNA]</scope>
    <source>
        <strain evidence="18">MC09</strain>
    </source>
</reference>
<protein>
    <recommendedName>
        <fullName evidence="5">L-lysine 2,3-aminomutase</fullName>
    </recommendedName>
    <alternativeName>
        <fullName evidence="13">EF-P post-translational modification enzyme B</fullName>
    </alternativeName>
</protein>
<dbReference type="eggNOG" id="COG1509">
    <property type="taxonomic scope" value="Bacteria"/>
</dbReference>
<feature type="binding site" evidence="14">
    <location>
        <position position="116"/>
    </location>
    <ligand>
        <name>[4Fe-4S] cluster</name>
        <dbReference type="ChEBI" id="CHEBI:49883"/>
        <note>4Fe-4S-S-AdoMet</note>
    </ligand>
</feature>
<comment type="catalytic activity">
    <reaction evidence="1">
        <text>L-lysine = D-beta-lysine</text>
        <dbReference type="Rhea" id="RHEA:44148"/>
        <dbReference type="ChEBI" id="CHEBI:32551"/>
        <dbReference type="ChEBI" id="CHEBI:84138"/>
    </reaction>
</comment>
<keyword evidence="9 15" id="KW-0663">Pyridoxal phosphate</keyword>
<keyword evidence="7" id="KW-0949">S-adenosyl-L-methionine</keyword>
<dbReference type="EMBL" id="CP002738">
    <property type="protein sequence ID" value="AEG02111.1"/>
    <property type="molecule type" value="Genomic_DNA"/>
</dbReference>
<dbReference type="GO" id="GO:0046872">
    <property type="term" value="F:metal ion binding"/>
    <property type="evidence" value="ECO:0007669"/>
    <property type="project" value="UniProtKB-KW"/>
</dbReference>
<evidence type="ECO:0000256" key="5">
    <source>
        <dbReference type="ARBA" id="ARBA00022363"/>
    </source>
</evidence>
<dbReference type="SFLD" id="SFLDS00029">
    <property type="entry name" value="Radical_SAM"/>
    <property type="match status" value="1"/>
</dbReference>
<organism evidence="17 18">
    <name type="scientific">Methylomonas methanica (strain DSM 25384 / MC09)</name>
    <dbReference type="NCBI Taxonomy" id="857087"/>
    <lineage>
        <taxon>Bacteria</taxon>
        <taxon>Pseudomonadati</taxon>
        <taxon>Pseudomonadota</taxon>
        <taxon>Gammaproteobacteria</taxon>
        <taxon>Methylococcales</taxon>
        <taxon>Methylococcaceae</taxon>
        <taxon>Methylomonas</taxon>
    </lineage>
</organism>
<dbReference type="InterPro" id="IPR058240">
    <property type="entry name" value="rSAM_sf"/>
</dbReference>
<proteinExistence type="inferred from homology"/>
<dbReference type="RefSeq" id="WP_013820329.1">
    <property type="nucleotide sequence ID" value="NC_015572.1"/>
</dbReference>
<keyword evidence="8 14" id="KW-0479">Metal-binding</keyword>
<dbReference type="PANTHER" id="PTHR30538">
    <property type="entry name" value="LYSINE 2,3-AMINOMUTASE-RELATED"/>
    <property type="match status" value="1"/>
</dbReference>
<evidence type="ECO:0000256" key="14">
    <source>
        <dbReference type="PIRSR" id="PIRSR004911-1"/>
    </source>
</evidence>
<evidence type="ECO:0000256" key="15">
    <source>
        <dbReference type="PIRSR" id="PIRSR603739-50"/>
    </source>
</evidence>
<evidence type="ECO:0000313" key="18">
    <source>
        <dbReference type="Proteomes" id="UP000008888"/>
    </source>
</evidence>
<keyword evidence="10" id="KW-0408">Iron</keyword>
<dbReference type="Gene3D" id="3.20.20.70">
    <property type="entry name" value="Aldolase class I"/>
    <property type="match status" value="1"/>
</dbReference>
<dbReference type="NCBIfam" id="TIGR00238">
    <property type="entry name" value="KamA family radical SAM protein"/>
    <property type="match status" value="1"/>
</dbReference>
<evidence type="ECO:0000256" key="1">
    <source>
        <dbReference type="ARBA" id="ARBA00001352"/>
    </source>
</evidence>
<reference evidence="17 18" key="1">
    <citation type="journal article" date="2011" name="J. Bacteriol.">
        <title>Complete Genome Sequence of the Aerobic Marine Methanotroph Methylomonas methanica MC09.</title>
        <authorList>
            <person name="Boden R."/>
            <person name="Cunliffe M."/>
            <person name="Scanlan J."/>
            <person name="Moussard H."/>
            <person name="Kits K.D."/>
            <person name="Klotz M.G."/>
            <person name="Jetten M.S."/>
            <person name="Vuilleumier S."/>
            <person name="Han J."/>
            <person name="Peters L."/>
            <person name="Mikhailova N."/>
            <person name="Teshima H."/>
            <person name="Tapia R."/>
            <person name="Kyrpides N."/>
            <person name="Ivanova N."/>
            <person name="Pagani I."/>
            <person name="Cheng J.F."/>
            <person name="Goodwin L."/>
            <person name="Han C."/>
            <person name="Hauser L."/>
            <person name="Land M.L."/>
            <person name="Lapidus A."/>
            <person name="Lucas S."/>
            <person name="Pitluck S."/>
            <person name="Woyke T."/>
            <person name="Stein L."/>
            <person name="Murrell J.C."/>
        </authorList>
    </citation>
    <scope>NUCLEOTIDE SEQUENCE [LARGE SCALE GENOMIC DNA]</scope>
    <source>
        <strain evidence="17 18">MC09</strain>
    </source>
</reference>
<evidence type="ECO:0000256" key="8">
    <source>
        <dbReference type="ARBA" id="ARBA00022723"/>
    </source>
</evidence>
<dbReference type="InterPro" id="IPR003739">
    <property type="entry name" value="Lys_aminomutase/Glu_NH3_mut"/>
</dbReference>
<name>F9ZWU9_METMM</name>
<dbReference type="SFLD" id="SFLDG01070">
    <property type="entry name" value="PLP-dependent"/>
    <property type="match status" value="1"/>
</dbReference>
<dbReference type="KEGG" id="mmt:Metme_3753"/>
<comment type="cofactor">
    <cofactor evidence="2 15">
        <name>pyridoxal 5'-phosphate</name>
        <dbReference type="ChEBI" id="CHEBI:597326"/>
    </cofactor>
</comment>
<dbReference type="CDD" id="cd01335">
    <property type="entry name" value="Radical_SAM"/>
    <property type="match status" value="1"/>
</dbReference>
<evidence type="ECO:0000256" key="3">
    <source>
        <dbReference type="ARBA" id="ARBA00001966"/>
    </source>
</evidence>
<dbReference type="InterPro" id="IPR007197">
    <property type="entry name" value="rSAM"/>
</dbReference>
<evidence type="ECO:0000256" key="6">
    <source>
        <dbReference type="ARBA" id="ARBA00022485"/>
    </source>
</evidence>
<dbReference type="HOGENOM" id="CLU_032161_2_0_6"/>
<dbReference type="OrthoDB" id="9770937at2"/>
<dbReference type="GO" id="GO:0016853">
    <property type="term" value="F:isomerase activity"/>
    <property type="evidence" value="ECO:0007669"/>
    <property type="project" value="UniProtKB-KW"/>
</dbReference>
<dbReference type="STRING" id="857087.Metme_3753"/>
<dbReference type="Proteomes" id="UP000008888">
    <property type="component" value="Chromosome"/>
</dbReference>
<dbReference type="SUPFAM" id="SSF102114">
    <property type="entry name" value="Radical SAM enzymes"/>
    <property type="match status" value="1"/>
</dbReference>
<evidence type="ECO:0000256" key="2">
    <source>
        <dbReference type="ARBA" id="ARBA00001933"/>
    </source>
</evidence>
<dbReference type="NCBIfam" id="TIGR03821">
    <property type="entry name" value="EFP_modif_epmB"/>
    <property type="match status" value="1"/>
</dbReference>
<evidence type="ECO:0000256" key="13">
    <source>
        <dbReference type="ARBA" id="ARBA00030756"/>
    </source>
</evidence>
<sequence length="328" mass="36657">MNTHLPLWQRQLAEAFSSVADLCRYLQLDPASLPLLPHCKDFALRVPRGFADCMVAGDPNDPLLRQILPLQDELEHYPGFSHDPVGDLNAVAEAGVIHKYQGRVLLICTGACAINCRYCFRRHFPYADQQLSKQKLQQALTYIAARPEISEVILSGGDPLLLKDDKLSYLLEAVSEISHVRRIRIHSRIPVVLPARVNPDLLETLHKLPQPVVLVLHANHANELSEEVANACRSLKQQNVTLLNQSVLLQGINDDSQTLLQLNEKLFSLGVLPYYLHCLDRAKGVGHFEVPEKQALALMQSLQEQLPGYLVPKLVKEQAGAAHKIRLA</sequence>
<evidence type="ECO:0000256" key="11">
    <source>
        <dbReference type="ARBA" id="ARBA00023014"/>
    </source>
</evidence>
<comment type="cofactor">
    <cofactor evidence="3">
        <name>[4Fe-4S] cluster</name>
        <dbReference type="ChEBI" id="CHEBI:49883"/>
    </cofactor>
</comment>
<reference key="2">
    <citation type="submission" date="2011-05" db="EMBL/GenBank/DDBJ databases">
        <title>Complete genome sequence of the aerobic marine methanotroph Methylomonas methanica MC09.</title>
        <authorList>
            <person name="Boden R."/>
            <person name="Cunliffe M."/>
            <person name="Scanlan J."/>
            <person name="Moussard H."/>
            <person name="Kits K.D."/>
            <person name="Klotz M."/>
            <person name="Jetten M."/>
            <person name="Vuilleumier S."/>
            <person name="Han J."/>
            <person name="Peters L."/>
            <person name="Mikhailova N."/>
            <person name="Teshima H."/>
            <person name="Tapia R."/>
            <person name="Kyrpides N."/>
            <person name="Ivanova N."/>
            <person name="Pagani I."/>
            <person name="Cheng J.-F."/>
            <person name="Goodwin L."/>
            <person name="Han C."/>
            <person name="Hauser L."/>
            <person name="Land M."/>
            <person name="Lapidus A."/>
            <person name="Lucas S."/>
            <person name="Pitluck S."/>
            <person name="Woyke T."/>
            <person name="Stein L.Y."/>
            <person name="Murrell C."/>
        </authorList>
    </citation>
    <scope>NUCLEOTIDE SEQUENCE</scope>
    <source>
        <strain>MC09</strain>
    </source>
</reference>
<feature type="domain" description="Radical SAM core" evidence="16">
    <location>
        <begin position="98"/>
        <end position="313"/>
    </location>
</feature>
<keyword evidence="18" id="KW-1185">Reference proteome</keyword>
<dbReference type="InterPro" id="IPR022462">
    <property type="entry name" value="EpmB"/>
</dbReference>
<dbReference type="InterPro" id="IPR013785">
    <property type="entry name" value="Aldolase_TIM"/>
</dbReference>
<keyword evidence="11 14" id="KW-0411">Iron-sulfur</keyword>
<gene>
    <name evidence="17" type="ordered locus">Metme_3753</name>
</gene>
<evidence type="ECO:0000259" key="16">
    <source>
        <dbReference type="PROSITE" id="PS51918"/>
    </source>
</evidence>
<dbReference type="PANTHER" id="PTHR30538:SF1">
    <property type="entry name" value="L-LYSINE 2,3-AMINOMUTASE"/>
    <property type="match status" value="1"/>
</dbReference>
<evidence type="ECO:0000313" key="17">
    <source>
        <dbReference type="EMBL" id="AEG02111.1"/>
    </source>
</evidence>
<feature type="binding site" evidence="14">
    <location>
        <position position="119"/>
    </location>
    <ligand>
        <name>[4Fe-4S] cluster</name>
        <dbReference type="ChEBI" id="CHEBI:49883"/>
        <note>4Fe-4S-S-AdoMet</note>
    </ligand>
</feature>
<dbReference type="SFLD" id="SFLDF00314">
    <property type="entry name" value="L-lysine_2_3-aminomutase_(yjeK"/>
    <property type="match status" value="1"/>
</dbReference>
<evidence type="ECO:0000256" key="4">
    <source>
        <dbReference type="ARBA" id="ARBA00008703"/>
    </source>
</evidence>
<evidence type="ECO:0000256" key="7">
    <source>
        <dbReference type="ARBA" id="ARBA00022691"/>
    </source>
</evidence>
<feature type="binding site" evidence="14">
    <location>
        <position position="112"/>
    </location>
    <ligand>
        <name>[4Fe-4S] cluster</name>
        <dbReference type="ChEBI" id="CHEBI:49883"/>
        <note>4Fe-4S-S-AdoMet</note>
    </ligand>
</feature>
<dbReference type="AlphaFoldDB" id="F9ZWU9"/>
<evidence type="ECO:0000256" key="10">
    <source>
        <dbReference type="ARBA" id="ARBA00023004"/>
    </source>
</evidence>
<keyword evidence="12" id="KW-0413">Isomerase</keyword>
<comment type="similarity">
    <text evidence="4">Belongs to the radical SAM superfamily. KamA family.</text>
</comment>
<dbReference type="GO" id="GO:0051539">
    <property type="term" value="F:4 iron, 4 sulfur cluster binding"/>
    <property type="evidence" value="ECO:0007669"/>
    <property type="project" value="UniProtKB-KW"/>
</dbReference>
<dbReference type="PIRSF" id="PIRSF004911">
    <property type="entry name" value="DUF160"/>
    <property type="match status" value="1"/>
</dbReference>
<accession>F9ZWU9</accession>
<feature type="modified residue" description="N6-(pyridoxal phosphate)lysine" evidence="15">
    <location>
        <position position="324"/>
    </location>
</feature>
<dbReference type="PROSITE" id="PS51918">
    <property type="entry name" value="RADICAL_SAM"/>
    <property type="match status" value="1"/>
</dbReference>
<keyword evidence="6 14" id="KW-0004">4Fe-4S</keyword>
<evidence type="ECO:0000256" key="12">
    <source>
        <dbReference type="ARBA" id="ARBA00023235"/>
    </source>
</evidence>
<evidence type="ECO:0000256" key="9">
    <source>
        <dbReference type="ARBA" id="ARBA00022898"/>
    </source>
</evidence>
<dbReference type="Pfam" id="PF04055">
    <property type="entry name" value="Radical_SAM"/>
    <property type="match status" value="1"/>
</dbReference>